<evidence type="ECO:0000313" key="3">
    <source>
        <dbReference type="Proteomes" id="UP000297777"/>
    </source>
</evidence>
<keyword evidence="1" id="KW-1133">Transmembrane helix</keyword>
<keyword evidence="3" id="KW-1185">Reference proteome</keyword>
<keyword evidence="1" id="KW-0472">Membrane</keyword>
<proteinExistence type="predicted"/>
<dbReference type="AlphaFoldDB" id="A0A4Z1E4G6"/>
<feature type="transmembrane region" description="Helical" evidence="1">
    <location>
        <begin position="80"/>
        <end position="99"/>
    </location>
</feature>
<evidence type="ECO:0000256" key="1">
    <source>
        <dbReference type="SAM" id="Phobius"/>
    </source>
</evidence>
<accession>A0A4Z1E4G6</accession>
<gene>
    <name evidence="2" type="ORF">BTUL_0403g00010</name>
</gene>
<dbReference type="EMBL" id="PQXH01000401">
    <property type="protein sequence ID" value="TGO06904.1"/>
    <property type="molecule type" value="Genomic_DNA"/>
</dbReference>
<organism evidence="2 3">
    <name type="scientific">Botrytis tulipae</name>
    <dbReference type="NCBI Taxonomy" id="87230"/>
    <lineage>
        <taxon>Eukaryota</taxon>
        <taxon>Fungi</taxon>
        <taxon>Dikarya</taxon>
        <taxon>Ascomycota</taxon>
        <taxon>Pezizomycotina</taxon>
        <taxon>Leotiomycetes</taxon>
        <taxon>Helotiales</taxon>
        <taxon>Sclerotiniaceae</taxon>
        <taxon>Botrytis</taxon>
    </lineage>
</organism>
<comment type="caution">
    <text evidence="2">The sequence shown here is derived from an EMBL/GenBank/DDBJ whole genome shotgun (WGS) entry which is preliminary data.</text>
</comment>
<keyword evidence="1" id="KW-0812">Transmembrane</keyword>
<protein>
    <submittedName>
        <fullName evidence="2">Uncharacterized protein</fullName>
    </submittedName>
</protein>
<dbReference type="OrthoDB" id="10620665at2759"/>
<name>A0A4Z1E4G6_9HELO</name>
<feature type="transmembrane region" description="Helical" evidence="1">
    <location>
        <begin position="51"/>
        <end position="74"/>
    </location>
</feature>
<evidence type="ECO:0000313" key="2">
    <source>
        <dbReference type="EMBL" id="TGO06904.1"/>
    </source>
</evidence>
<reference evidence="2 3" key="1">
    <citation type="submission" date="2017-12" db="EMBL/GenBank/DDBJ databases">
        <title>Comparative genomics of Botrytis spp.</title>
        <authorList>
            <person name="Valero-Jimenez C.A."/>
            <person name="Tapia P."/>
            <person name="Veloso J."/>
            <person name="Silva-Moreno E."/>
            <person name="Staats M."/>
            <person name="Valdes J.H."/>
            <person name="Van Kan J.A.L."/>
        </authorList>
    </citation>
    <scope>NUCLEOTIDE SEQUENCE [LARGE SCALE GENOMIC DNA]</scope>
    <source>
        <strain evidence="2 3">Bt9001</strain>
    </source>
</reference>
<dbReference type="Proteomes" id="UP000297777">
    <property type="component" value="Unassembled WGS sequence"/>
</dbReference>
<sequence length="130" mass="13517">MYSYRLRAPASSQARIPATAYTTSTAYPSISSIVGGASSAIFSQIPSPSSIVSAAASAASIAASVAAPIVAAAAFSAASIIKTSATCIACIAFAVYTYLRQIYFFNRNSMIAEAKAIQRLLNEYVTSRRA</sequence>